<dbReference type="GO" id="GO:0030060">
    <property type="term" value="F:L-malate dehydrogenase (NAD+) activity"/>
    <property type="evidence" value="ECO:0007669"/>
    <property type="project" value="UniProtKB-EC"/>
</dbReference>
<dbReference type="EC" id="1.1.1.37" evidence="2"/>
<name>A0A6J4PMV2_9PSEU</name>
<feature type="non-terminal residue" evidence="2">
    <location>
        <position position="1"/>
    </location>
</feature>
<keyword evidence="2" id="KW-0560">Oxidoreductase</keyword>
<protein>
    <submittedName>
        <fullName evidence="2">Malate dehydrogenase</fullName>
        <ecNumber evidence="2">1.1.1.37</ecNumber>
    </submittedName>
</protein>
<gene>
    <name evidence="2" type="ORF">AVDCRST_MAG66-2529</name>
</gene>
<accession>A0A6J4PMV2</accession>
<dbReference type="EMBL" id="CADCUS010000367">
    <property type="protein sequence ID" value="CAA9419134.1"/>
    <property type="molecule type" value="Genomic_DNA"/>
</dbReference>
<reference evidence="2" key="1">
    <citation type="submission" date="2020-02" db="EMBL/GenBank/DDBJ databases">
        <authorList>
            <person name="Meier V. D."/>
        </authorList>
    </citation>
    <scope>NUCLEOTIDE SEQUENCE</scope>
    <source>
        <strain evidence="2">AVDCRST_MAG66</strain>
    </source>
</reference>
<feature type="compositionally biased region" description="Basic residues" evidence="1">
    <location>
        <begin position="1"/>
        <end position="18"/>
    </location>
</feature>
<evidence type="ECO:0000313" key="2">
    <source>
        <dbReference type="EMBL" id="CAA9419134.1"/>
    </source>
</evidence>
<feature type="compositionally biased region" description="Basic residues" evidence="1">
    <location>
        <begin position="27"/>
        <end position="36"/>
    </location>
</feature>
<proteinExistence type="predicted"/>
<feature type="compositionally biased region" description="Basic and acidic residues" evidence="1">
    <location>
        <begin position="126"/>
        <end position="144"/>
    </location>
</feature>
<organism evidence="2">
    <name type="scientific">uncultured Pseudonocardia sp</name>
    <dbReference type="NCBI Taxonomy" id="211455"/>
    <lineage>
        <taxon>Bacteria</taxon>
        <taxon>Bacillati</taxon>
        <taxon>Actinomycetota</taxon>
        <taxon>Actinomycetes</taxon>
        <taxon>Pseudonocardiales</taxon>
        <taxon>Pseudonocardiaceae</taxon>
        <taxon>Pseudonocardia</taxon>
        <taxon>environmental samples</taxon>
    </lineage>
</organism>
<feature type="region of interest" description="Disordered" evidence="1">
    <location>
        <begin position="1"/>
        <end position="163"/>
    </location>
</feature>
<feature type="non-terminal residue" evidence="2">
    <location>
        <position position="163"/>
    </location>
</feature>
<sequence length="163" mass="18844">ELQRHPRQGRRHRRRRPDRLRPAVPHRLGRHARPRHPGAPAPARDPARRQGRRGHRDGARRLRVPAAEGHPHLRRPQAGVRRRQRRAARGRAAAHEGHGARRSARGQRRHLQAAGPGAQRGRRRRREDPRGRQPGEHERADRPVQRARHPARALHGDDPPRPQ</sequence>
<feature type="compositionally biased region" description="Basic residues" evidence="1">
    <location>
        <begin position="100"/>
        <end position="111"/>
    </location>
</feature>
<dbReference type="AlphaFoldDB" id="A0A6J4PMV2"/>
<feature type="compositionally biased region" description="Basic residues" evidence="1">
    <location>
        <begin position="72"/>
        <end position="89"/>
    </location>
</feature>
<feature type="compositionally biased region" description="Basic and acidic residues" evidence="1">
    <location>
        <begin position="154"/>
        <end position="163"/>
    </location>
</feature>
<evidence type="ECO:0000256" key="1">
    <source>
        <dbReference type="SAM" id="MobiDB-lite"/>
    </source>
</evidence>